<keyword evidence="8" id="KW-0969">Cilium</keyword>
<evidence type="ECO:0000313" key="9">
    <source>
        <dbReference type="Proteomes" id="UP000736856"/>
    </source>
</evidence>
<keyword evidence="5 7" id="KW-0975">Bacterial flagellum</keyword>
<dbReference type="HAMAP" id="MF_00415">
    <property type="entry name" value="FlgH"/>
    <property type="match status" value="1"/>
</dbReference>
<proteinExistence type="inferred from homology"/>
<dbReference type="PANTHER" id="PTHR34933">
    <property type="entry name" value="FLAGELLAR L-RING PROTEIN"/>
    <property type="match status" value="1"/>
</dbReference>
<keyword evidence="7" id="KW-0449">Lipoprotein</keyword>
<dbReference type="PANTHER" id="PTHR34933:SF1">
    <property type="entry name" value="FLAGELLAR L-RING PROTEIN"/>
    <property type="match status" value="1"/>
</dbReference>
<reference evidence="8" key="1">
    <citation type="submission" date="2019-02" db="EMBL/GenBank/DDBJ databases">
        <title>A novel Candidatus Liberibacter species associated with the New Zealand native fuchsia psyllid, Ctenarytaina fuchsiae.</title>
        <authorList>
            <person name="Thompson S.M."/>
            <person name="Jorgensen N."/>
            <person name="David C."/>
            <person name="Bulman S.R."/>
            <person name="Smith G.R."/>
        </authorList>
    </citation>
    <scope>NUCLEOTIDE SEQUENCE</scope>
    <source>
        <strain evidence="8">Oxford</strain>
    </source>
</reference>
<comment type="similarity">
    <text evidence="2 7">Belongs to the FlgH family.</text>
</comment>
<dbReference type="InterPro" id="IPR000527">
    <property type="entry name" value="Flag_Lring"/>
</dbReference>
<comment type="function">
    <text evidence="1 7">Assembles around the rod to form the L-ring and probably protects the motor/basal body from shearing forces during rotation.</text>
</comment>
<evidence type="ECO:0000256" key="3">
    <source>
        <dbReference type="ARBA" id="ARBA00022729"/>
    </source>
</evidence>
<evidence type="ECO:0000256" key="4">
    <source>
        <dbReference type="ARBA" id="ARBA00023136"/>
    </source>
</evidence>
<dbReference type="GO" id="GO:0003774">
    <property type="term" value="F:cytoskeletal motor activity"/>
    <property type="evidence" value="ECO:0007669"/>
    <property type="project" value="InterPro"/>
</dbReference>
<comment type="caution">
    <text evidence="8">The sequence shown here is derived from an EMBL/GenBank/DDBJ whole genome shotgun (WGS) entry which is preliminary data.</text>
</comment>
<keyword evidence="3 7" id="KW-0732">Signal</keyword>
<sequence length="240" mass="26492">MFRYFCAFLMNVFLLAGCQGRTISEMVNLPSMSKMGSDLYNQDRSALLSRVYFKNPRVQPKSYSLWRDSHSGIFKDARTLDIGDILTVDIRIDDKAMFDNKTKYNRDNSLGKKLGGGFSFFGSKSPNMSSNINYGGNSASTGNGSISRSEKLDLLIAAIVTEILDNGNLIISGSQEVRVNDEMRILSVTGMVRPQDVDSRNSISYDKIAEARISYGGKGHATEIQKAPIGQQVIDAFSPL</sequence>
<evidence type="ECO:0000256" key="5">
    <source>
        <dbReference type="ARBA" id="ARBA00023143"/>
    </source>
</evidence>
<dbReference type="PROSITE" id="PS51257">
    <property type="entry name" value="PROKAR_LIPOPROTEIN"/>
    <property type="match status" value="1"/>
</dbReference>
<accession>A0A937ABS6</accession>
<evidence type="ECO:0000256" key="6">
    <source>
        <dbReference type="ARBA" id="ARBA00023237"/>
    </source>
</evidence>
<comment type="subcellular location">
    <subcellularLocation>
        <location evidence="7">Cell outer membrane</location>
        <topology evidence="7">Lipid-anchor</topology>
    </subcellularLocation>
    <subcellularLocation>
        <location evidence="7">Bacterial flagellum basal body</location>
    </subcellularLocation>
</comment>
<evidence type="ECO:0000256" key="2">
    <source>
        <dbReference type="ARBA" id="ARBA00006929"/>
    </source>
</evidence>
<dbReference type="GO" id="GO:0071973">
    <property type="term" value="P:bacterial-type flagellum-dependent cell motility"/>
    <property type="evidence" value="ECO:0007669"/>
    <property type="project" value="InterPro"/>
</dbReference>
<dbReference type="GO" id="GO:0009279">
    <property type="term" value="C:cell outer membrane"/>
    <property type="evidence" value="ECO:0007669"/>
    <property type="project" value="UniProtKB-SubCell"/>
</dbReference>
<keyword evidence="4 7" id="KW-0472">Membrane</keyword>
<dbReference type="AlphaFoldDB" id="A0A937ABS6"/>
<organism evidence="8 9">
    <name type="scientific">Candidatus Liberibacter ctenarytainae</name>
    <dbReference type="NCBI Taxonomy" id="2020335"/>
    <lineage>
        <taxon>Bacteria</taxon>
        <taxon>Pseudomonadati</taxon>
        <taxon>Pseudomonadota</taxon>
        <taxon>Alphaproteobacteria</taxon>
        <taxon>Hyphomicrobiales</taxon>
        <taxon>Rhizobiaceae</taxon>
        <taxon>Liberibacter</taxon>
    </lineage>
</organism>
<dbReference type="Pfam" id="PF02107">
    <property type="entry name" value="FlgH"/>
    <property type="match status" value="1"/>
</dbReference>
<keyword evidence="8" id="KW-0966">Cell projection</keyword>
<protein>
    <recommendedName>
        <fullName evidence="7">Flagellar L-ring protein</fullName>
    </recommendedName>
    <alternativeName>
        <fullName evidence="7">Basal body L-ring protein</fullName>
    </alternativeName>
</protein>
<dbReference type="PRINTS" id="PR01008">
    <property type="entry name" value="FLGLRINGFLGH"/>
</dbReference>
<evidence type="ECO:0000256" key="7">
    <source>
        <dbReference type="HAMAP-Rule" id="MF_00415"/>
    </source>
</evidence>
<name>A0A937ABS6_9HYPH</name>
<keyword evidence="6 7" id="KW-0998">Cell outer membrane</keyword>
<dbReference type="EMBL" id="SEOL01000001">
    <property type="protein sequence ID" value="MBL0848613.1"/>
    <property type="molecule type" value="Genomic_DNA"/>
</dbReference>
<keyword evidence="8" id="KW-0282">Flagellum</keyword>
<comment type="subunit">
    <text evidence="7">The basal body constitutes a major portion of the flagellar organelle and consists of four rings (L,P,S, and M) mounted on a central rod.</text>
</comment>
<gene>
    <name evidence="7" type="primary">flgH</name>
    <name evidence="8" type="ORF">EU981_00690</name>
</gene>
<dbReference type="GO" id="GO:0009427">
    <property type="term" value="C:bacterial-type flagellum basal body, distal rod, L ring"/>
    <property type="evidence" value="ECO:0007669"/>
    <property type="project" value="InterPro"/>
</dbReference>
<dbReference type="Proteomes" id="UP000736856">
    <property type="component" value="Unassembled WGS sequence"/>
</dbReference>
<dbReference type="NCBIfam" id="NF001305">
    <property type="entry name" value="PRK00249.1-5"/>
    <property type="match status" value="1"/>
</dbReference>
<evidence type="ECO:0000313" key="8">
    <source>
        <dbReference type="EMBL" id="MBL0848613.1"/>
    </source>
</evidence>
<evidence type="ECO:0000256" key="1">
    <source>
        <dbReference type="ARBA" id="ARBA00002591"/>
    </source>
</evidence>